<dbReference type="Pfam" id="PF13561">
    <property type="entry name" value="adh_short_C2"/>
    <property type="match status" value="1"/>
</dbReference>
<gene>
    <name evidence="4" type="ORF">MQH31_08760</name>
</gene>
<keyword evidence="2" id="KW-0560">Oxidoreductase</keyword>
<comment type="caution">
    <text evidence="4">The sequence shown here is derived from an EMBL/GenBank/DDBJ whole genome shotgun (WGS) entry which is preliminary data.</text>
</comment>
<dbReference type="Gene3D" id="3.40.50.720">
    <property type="entry name" value="NAD(P)-binding Rossmann-like Domain"/>
    <property type="match status" value="1"/>
</dbReference>
<feature type="domain" description="Ketoreductase" evidence="3">
    <location>
        <begin position="8"/>
        <end position="184"/>
    </location>
</feature>
<dbReference type="InterPro" id="IPR020904">
    <property type="entry name" value="Sc_DH/Rdtase_CS"/>
</dbReference>
<dbReference type="EMBL" id="JALGAR010000002">
    <property type="protein sequence ID" value="MCI4657896.1"/>
    <property type="molecule type" value="Genomic_DNA"/>
</dbReference>
<dbReference type="RefSeq" id="WP_243011730.1">
    <property type="nucleotide sequence ID" value="NZ_JALGAR010000002.1"/>
</dbReference>
<reference evidence="4" key="1">
    <citation type="submission" date="2022-03" db="EMBL/GenBank/DDBJ databases">
        <title>Cryobacterium sp. nov. strain ZS14-85, isolated from Antarctic soil.</title>
        <authorList>
            <person name="Li J."/>
            <person name="Niu G."/>
        </authorList>
    </citation>
    <scope>NUCLEOTIDE SEQUENCE</scope>
    <source>
        <strain evidence="4">ZS14-85</strain>
    </source>
</reference>
<evidence type="ECO:0000259" key="3">
    <source>
        <dbReference type="SMART" id="SM00822"/>
    </source>
</evidence>
<evidence type="ECO:0000313" key="5">
    <source>
        <dbReference type="Proteomes" id="UP001165341"/>
    </source>
</evidence>
<dbReference type="Proteomes" id="UP001165341">
    <property type="component" value="Unassembled WGS sequence"/>
</dbReference>
<organism evidence="4 5">
    <name type="scientific">Cryobacterium zhongshanensis</name>
    <dbReference type="NCBI Taxonomy" id="2928153"/>
    <lineage>
        <taxon>Bacteria</taxon>
        <taxon>Bacillati</taxon>
        <taxon>Actinomycetota</taxon>
        <taxon>Actinomycetes</taxon>
        <taxon>Micrococcales</taxon>
        <taxon>Microbacteriaceae</taxon>
        <taxon>Cryobacterium</taxon>
    </lineage>
</organism>
<evidence type="ECO:0000256" key="1">
    <source>
        <dbReference type="ARBA" id="ARBA00006484"/>
    </source>
</evidence>
<dbReference type="AlphaFoldDB" id="A0AA41QUH9"/>
<dbReference type="PANTHER" id="PTHR43669">
    <property type="entry name" value="5-KETO-D-GLUCONATE 5-REDUCTASE"/>
    <property type="match status" value="1"/>
</dbReference>
<dbReference type="GO" id="GO:0016491">
    <property type="term" value="F:oxidoreductase activity"/>
    <property type="evidence" value="ECO:0007669"/>
    <property type="project" value="UniProtKB-KW"/>
</dbReference>
<sequence>MQLDLDGRVVVITGAGSGIGRACALAFATEGASVALLDRDVDALERVGRELSKAGASVHSVLCDVTDEAAVAVAIAGVVERFGGIGHLVGCAGISGPFGRDISQTTLAEWEKVLSVNVTGAFLLVREALPWLRGSEAATIVFVASDSAVVAAPGMVPYCSSKAALVQFGKALAVDLAADGIRVNSVCPSIVDTPMSRVDLGREDSGFHEADFPVQAPEDVAQHVLYLSSVRSSPVNGVALLSDFGYSARSSFPA</sequence>
<proteinExistence type="inferred from homology"/>
<comment type="similarity">
    <text evidence="1">Belongs to the short-chain dehydrogenases/reductases (SDR) family.</text>
</comment>
<name>A0AA41QUH9_9MICO</name>
<dbReference type="PROSITE" id="PS00061">
    <property type="entry name" value="ADH_SHORT"/>
    <property type="match status" value="1"/>
</dbReference>
<dbReference type="CDD" id="cd05233">
    <property type="entry name" value="SDR_c"/>
    <property type="match status" value="1"/>
</dbReference>
<dbReference type="SUPFAM" id="SSF51735">
    <property type="entry name" value="NAD(P)-binding Rossmann-fold domains"/>
    <property type="match status" value="1"/>
</dbReference>
<keyword evidence="5" id="KW-1185">Reference proteome</keyword>
<dbReference type="PANTHER" id="PTHR43669:SF3">
    <property type="entry name" value="ALCOHOL DEHYDROGENASE, PUTATIVE (AFU_ORTHOLOGUE AFUA_3G03445)-RELATED"/>
    <property type="match status" value="1"/>
</dbReference>
<dbReference type="SMART" id="SM00822">
    <property type="entry name" value="PKS_KR"/>
    <property type="match status" value="1"/>
</dbReference>
<dbReference type="InterPro" id="IPR036291">
    <property type="entry name" value="NAD(P)-bd_dom_sf"/>
</dbReference>
<dbReference type="PRINTS" id="PR00081">
    <property type="entry name" value="GDHRDH"/>
</dbReference>
<accession>A0AA41QUH9</accession>
<dbReference type="InterPro" id="IPR002347">
    <property type="entry name" value="SDR_fam"/>
</dbReference>
<evidence type="ECO:0000256" key="2">
    <source>
        <dbReference type="ARBA" id="ARBA00023002"/>
    </source>
</evidence>
<evidence type="ECO:0000313" key="4">
    <source>
        <dbReference type="EMBL" id="MCI4657896.1"/>
    </source>
</evidence>
<dbReference type="FunFam" id="3.40.50.720:FF:000084">
    <property type="entry name" value="Short-chain dehydrogenase reductase"/>
    <property type="match status" value="1"/>
</dbReference>
<dbReference type="InterPro" id="IPR057326">
    <property type="entry name" value="KR_dom"/>
</dbReference>
<protein>
    <submittedName>
        <fullName evidence="4">SDR family oxidoreductase</fullName>
    </submittedName>
</protein>